<keyword evidence="3" id="KW-0119">Carbohydrate metabolism</keyword>
<accession>A0A6G8AT64</accession>
<keyword evidence="3" id="KW-0859">Xylose metabolism</keyword>
<dbReference type="RefSeq" id="WP_166034280.1">
    <property type="nucleotide sequence ID" value="NZ_CP049887.1"/>
</dbReference>
<organism evidence="4 5">
    <name type="scientific">Vagococcus hydrophili</name>
    <dbReference type="NCBI Taxonomy" id="2714947"/>
    <lineage>
        <taxon>Bacteria</taxon>
        <taxon>Bacillati</taxon>
        <taxon>Bacillota</taxon>
        <taxon>Bacilli</taxon>
        <taxon>Lactobacillales</taxon>
        <taxon>Enterococcaceae</taxon>
        <taxon>Vagococcus</taxon>
    </lineage>
</organism>
<dbReference type="InterPro" id="IPR036388">
    <property type="entry name" value="WH-like_DNA-bd_sf"/>
</dbReference>
<dbReference type="KEGG" id="vhy:G7082_06185"/>
<comment type="similarity">
    <text evidence="2">Belongs to the ROK (NagC/XylR) family.</text>
</comment>
<dbReference type="AlphaFoldDB" id="A0A6G8AT64"/>
<dbReference type="PANTHER" id="PTHR18964">
    <property type="entry name" value="ROK (REPRESSOR, ORF, KINASE) FAMILY"/>
    <property type="match status" value="1"/>
</dbReference>
<dbReference type="InterPro" id="IPR036390">
    <property type="entry name" value="WH_DNA-bd_sf"/>
</dbReference>
<dbReference type="PANTHER" id="PTHR18964:SF149">
    <property type="entry name" value="BIFUNCTIONAL UDP-N-ACETYLGLUCOSAMINE 2-EPIMERASE_N-ACETYLMANNOSAMINE KINASE"/>
    <property type="match status" value="1"/>
</dbReference>
<dbReference type="Gene3D" id="3.30.420.40">
    <property type="match status" value="2"/>
</dbReference>
<gene>
    <name evidence="4" type="ORF">G7082_06185</name>
</gene>
<evidence type="ECO:0000256" key="3">
    <source>
        <dbReference type="ARBA" id="ARBA00022629"/>
    </source>
</evidence>
<dbReference type="SUPFAM" id="SSF53067">
    <property type="entry name" value="Actin-like ATPase domain"/>
    <property type="match status" value="1"/>
</dbReference>
<reference evidence="4 5" key="1">
    <citation type="submission" date="2020-03" db="EMBL/GenBank/DDBJ databases">
        <title>Vagococcus sp. nov., isolated from beetles.</title>
        <authorList>
            <person name="Hyun D.-W."/>
            <person name="Bae J.-W."/>
        </authorList>
    </citation>
    <scope>NUCLEOTIDE SEQUENCE [LARGE SCALE GENOMIC DNA]</scope>
    <source>
        <strain evidence="4 5">HDW17B</strain>
    </source>
</reference>
<proteinExistence type="inferred from homology"/>
<dbReference type="Proteomes" id="UP000501747">
    <property type="component" value="Chromosome"/>
</dbReference>
<sequence length="336" mass="38522">MKSSKPQMVKQNNLAYLTQLVKNNAPLSKRELADLSKLSVVTINKLIPELLEKKMIYPYSNEVVTGGRHAVSYRFNEQKNTFLVIKIVENRNELSFFFYLCDLVGKIIKEEELPIADLSWEDFVEVIGEWKRDYPEINSIVLGIPGVEMNGIVKVVDHPMLQGKSVQEELTEKFDCQVTLENDVNAAVLGYAMREPKEKIISGIYYPVEFPPGGGVSIYQKILKGRNNFVGEVSVLPLEVDWSKENILKVDLTKHLLDMMEVFISLYDPHEVVVYGTDERINEEVIHEVGKKIVTKFPLIELPTIHLSRYFKEDYLAGLIQIGLEETNRLLLNEFK</sequence>
<name>A0A6G8AT64_9ENTE</name>
<dbReference type="GO" id="GO:0042732">
    <property type="term" value="P:D-xylose metabolic process"/>
    <property type="evidence" value="ECO:0007669"/>
    <property type="project" value="UniProtKB-KW"/>
</dbReference>
<evidence type="ECO:0000256" key="1">
    <source>
        <dbReference type="ARBA" id="ARBA00002486"/>
    </source>
</evidence>
<dbReference type="Gene3D" id="1.10.10.10">
    <property type="entry name" value="Winged helix-like DNA-binding domain superfamily/Winged helix DNA-binding domain"/>
    <property type="match status" value="1"/>
</dbReference>
<protein>
    <submittedName>
        <fullName evidence="4">ROK family protein</fullName>
    </submittedName>
</protein>
<evidence type="ECO:0000256" key="2">
    <source>
        <dbReference type="ARBA" id="ARBA00006479"/>
    </source>
</evidence>
<dbReference type="SUPFAM" id="SSF46785">
    <property type="entry name" value="Winged helix' DNA-binding domain"/>
    <property type="match status" value="1"/>
</dbReference>
<keyword evidence="5" id="KW-1185">Reference proteome</keyword>
<comment type="function">
    <text evidence="1">Transcriptional repressor of xylose-utilizing enzymes.</text>
</comment>
<dbReference type="Pfam" id="PF00480">
    <property type="entry name" value="ROK"/>
    <property type="match status" value="1"/>
</dbReference>
<evidence type="ECO:0000313" key="5">
    <source>
        <dbReference type="Proteomes" id="UP000501747"/>
    </source>
</evidence>
<dbReference type="InterPro" id="IPR000600">
    <property type="entry name" value="ROK"/>
</dbReference>
<dbReference type="EMBL" id="CP049887">
    <property type="protein sequence ID" value="QIL48132.1"/>
    <property type="molecule type" value="Genomic_DNA"/>
</dbReference>
<dbReference type="InterPro" id="IPR043129">
    <property type="entry name" value="ATPase_NBD"/>
</dbReference>
<evidence type="ECO:0000313" key="4">
    <source>
        <dbReference type="EMBL" id="QIL48132.1"/>
    </source>
</evidence>